<feature type="domain" description="Peptidase S1" evidence="5">
    <location>
        <begin position="34"/>
        <end position="393"/>
    </location>
</feature>
<evidence type="ECO:0000256" key="2">
    <source>
        <dbReference type="ARBA" id="ARBA00024195"/>
    </source>
</evidence>
<feature type="region of interest" description="Disordered" evidence="3">
    <location>
        <begin position="390"/>
        <end position="425"/>
    </location>
</feature>
<dbReference type="InterPro" id="IPR009003">
    <property type="entry name" value="Peptidase_S1_PA"/>
</dbReference>
<dbReference type="RefSeq" id="XP_064074796.1">
    <property type="nucleotide sequence ID" value="XM_064218726.1"/>
</dbReference>
<proteinExistence type="inferred from homology"/>
<dbReference type="InterPro" id="IPR043504">
    <property type="entry name" value="Peptidase_S1_PA_chymotrypsin"/>
</dbReference>
<dbReference type="GeneID" id="113402723"/>
<organism evidence="6 7">
    <name type="scientific">Vanessa tameamea</name>
    <name type="common">Kamehameha butterfly</name>
    <dbReference type="NCBI Taxonomy" id="334116"/>
    <lineage>
        <taxon>Eukaryota</taxon>
        <taxon>Metazoa</taxon>
        <taxon>Ecdysozoa</taxon>
        <taxon>Arthropoda</taxon>
        <taxon>Hexapoda</taxon>
        <taxon>Insecta</taxon>
        <taxon>Pterygota</taxon>
        <taxon>Neoptera</taxon>
        <taxon>Endopterygota</taxon>
        <taxon>Lepidoptera</taxon>
        <taxon>Glossata</taxon>
        <taxon>Ditrysia</taxon>
        <taxon>Papilionoidea</taxon>
        <taxon>Nymphalidae</taxon>
        <taxon>Nymphalinae</taxon>
        <taxon>Vanessa</taxon>
    </lineage>
</organism>
<dbReference type="SMART" id="SM00020">
    <property type="entry name" value="Tryp_SPc"/>
    <property type="match status" value="1"/>
</dbReference>
<accession>A0ABM4AU18</accession>
<dbReference type="SUPFAM" id="SSF50494">
    <property type="entry name" value="Trypsin-like serine proteases"/>
    <property type="match status" value="1"/>
</dbReference>
<dbReference type="PANTHER" id="PTHR24256">
    <property type="entry name" value="TRYPTASE-RELATED"/>
    <property type="match status" value="1"/>
</dbReference>
<evidence type="ECO:0000256" key="3">
    <source>
        <dbReference type="SAM" id="MobiDB-lite"/>
    </source>
</evidence>
<protein>
    <submittedName>
        <fullName evidence="7">Uncharacterized protein LOC113402723</fullName>
    </submittedName>
</protein>
<keyword evidence="1" id="KW-1015">Disulfide bond</keyword>
<feature type="chain" id="PRO_5045192558" evidence="4">
    <location>
        <begin position="19"/>
        <end position="425"/>
    </location>
</feature>
<keyword evidence="4" id="KW-0732">Signal</keyword>
<evidence type="ECO:0000256" key="4">
    <source>
        <dbReference type="SAM" id="SignalP"/>
    </source>
</evidence>
<name>A0ABM4AU18_VANTA</name>
<reference evidence="7" key="1">
    <citation type="submission" date="2025-08" db="UniProtKB">
        <authorList>
            <consortium name="RefSeq"/>
        </authorList>
    </citation>
    <scope>IDENTIFICATION</scope>
    <source>
        <tissue evidence="7">Whole body</tissue>
    </source>
</reference>
<keyword evidence="6" id="KW-1185">Reference proteome</keyword>
<dbReference type="PROSITE" id="PS50240">
    <property type="entry name" value="TRYPSIN_DOM"/>
    <property type="match status" value="1"/>
</dbReference>
<gene>
    <name evidence="7" type="primary">LOC113402723</name>
</gene>
<evidence type="ECO:0000259" key="5">
    <source>
        <dbReference type="PROSITE" id="PS50240"/>
    </source>
</evidence>
<feature type="signal peptide" evidence="4">
    <location>
        <begin position="1"/>
        <end position="18"/>
    </location>
</feature>
<evidence type="ECO:0000256" key="1">
    <source>
        <dbReference type="ARBA" id="ARBA00023157"/>
    </source>
</evidence>
<sequence length="425" mass="48036">MKLFIIIVICFLFKKVYLKNVEKTTFLLNQTRRILRGQEVTDTRPYMVYLRPASGADPKLKDSNWLCGGVIIHSQFILTSAACIEDAQHFVVVSGTHRWLPPGDEDECIVNGAKKAVWKCVPKNYVFDGNEFDNIRWMVNDIAVVKVEDDFNFERRIRGCDFTPKQIAYNNKSAELESPGTVASIAGWGSVDSFSYMFDNSNKNSPNLIETDVLLISKAKCKKRWAERYHYIIDENMVCAKDGVDIEAMSDLCKEQEISCKELTYSDETEDQFAGRRFILEPESLQVHGASHFNHLRRSKLASGGFCENDHGGPLVVGVGRSATVIGVISACMTANFTQKCYGPFLYTSVWSNRHVIACAIDKSLGATCRRLLKTTKTRLVETKLDWTNHHDRSNIGKSPSDSSKHISRAKPGAEKKRTRQMKHK</sequence>
<dbReference type="InterPro" id="IPR001254">
    <property type="entry name" value="Trypsin_dom"/>
</dbReference>
<dbReference type="InterPro" id="IPR051487">
    <property type="entry name" value="Ser/Thr_Proteases_Immune/Dev"/>
</dbReference>
<dbReference type="Pfam" id="PF00089">
    <property type="entry name" value="Trypsin"/>
    <property type="match status" value="1"/>
</dbReference>
<evidence type="ECO:0000313" key="6">
    <source>
        <dbReference type="Proteomes" id="UP001652626"/>
    </source>
</evidence>
<evidence type="ECO:0000313" key="7">
    <source>
        <dbReference type="RefSeq" id="XP_064074796.1"/>
    </source>
</evidence>
<dbReference type="Gene3D" id="2.40.10.10">
    <property type="entry name" value="Trypsin-like serine proteases"/>
    <property type="match status" value="2"/>
</dbReference>
<dbReference type="Proteomes" id="UP001652626">
    <property type="component" value="Chromosome 24"/>
</dbReference>
<comment type="similarity">
    <text evidence="2">Belongs to the peptidase S1 family. CLIP subfamily.</text>
</comment>